<accession>A0A8B0SSL6</accession>
<evidence type="ECO:0000313" key="2">
    <source>
        <dbReference type="EMBL" id="QTX13969.1"/>
    </source>
</evidence>
<name>A0A8B0SSL6_KLEPN</name>
<keyword evidence="2" id="KW-0614">Plasmid</keyword>
<dbReference type="EMBL" id="MN956836">
    <property type="protein sequence ID" value="QTX13969.1"/>
    <property type="molecule type" value="Genomic_DNA"/>
</dbReference>
<geneLocation type="plasmid" evidence="2">
    <name>p17-15-vir-like</name>
</geneLocation>
<protein>
    <submittedName>
        <fullName evidence="2">IncF plasmid conjugative transfer pilus assembly protein TraB</fullName>
    </submittedName>
</protein>
<sequence length="65" mass="7134">MKISSKNPAYQLNRNAEGNRNQEIPVAGGIAPQRTQLVRTITSNSITTANNGVLEVTPIVEKEHY</sequence>
<dbReference type="AlphaFoldDB" id="A0A8B0SSL6"/>
<proteinExistence type="predicted"/>
<evidence type="ECO:0000256" key="1">
    <source>
        <dbReference type="SAM" id="MobiDB-lite"/>
    </source>
</evidence>
<reference evidence="2" key="1">
    <citation type="submission" date="2020-01" db="EMBL/GenBank/DDBJ databases">
        <authorList>
            <person name="Qin S."/>
        </authorList>
    </citation>
    <scope>NUCLEOTIDE SEQUENCE</scope>
    <source>
        <strain evidence="2">CVir17-16-YZ6g</strain>
        <plasmid evidence="2">p17-15-vir-like</plasmid>
    </source>
</reference>
<organism evidence="2">
    <name type="scientific">Klebsiella pneumoniae</name>
    <dbReference type="NCBI Taxonomy" id="573"/>
    <lineage>
        <taxon>Bacteria</taxon>
        <taxon>Pseudomonadati</taxon>
        <taxon>Pseudomonadota</taxon>
        <taxon>Gammaproteobacteria</taxon>
        <taxon>Enterobacterales</taxon>
        <taxon>Enterobacteriaceae</taxon>
        <taxon>Klebsiella/Raoultella group</taxon>
        <taxon>Klebsiella</taxon>
        <taxon>Klebsiella pneumoniae complex</taxon>
    </lineage>
</organism>
<feature type="region of interest" description="Disordered" evidence="1">
    <location>
        <begin position="1"/>
        <end position="21"/>
    </location>
</feature>